<dbReference type="Pfam" id="PF05380">
    <property type="entry name" value="Peptidase_A17"/>
    <property type="match status" value="1"/>
</dbReference>
<organism evidence="7 8">
    <name type="scientific">Phlebotomus papatasi</name>
    <name type="common">Sandfly</name>
    <dbReference type="NCBI Taxonomy" id="29031"/>
    <lineage>
        <taxon>Eukaryota</taxon>
        <taxon>Metazoa</taxon>
        <taxon>Ecdysozoa</taxon>
        <taxon>Arthropoda</taxon>
        <taxon>Hexapoda</taxon>
        <taxon>Insecta</taxon>
        <taxon>Pterygota</taxon>
        <taxon>Neoptera</taxon>
        <taxon>Endopterygota</taxon>
        <taxon>Diptera</taxon>
        <taxon>Nematocera</taxon>
        <taxon>Psychodoidea</taxon>
        <taxon>Psychodidae</taxon>
        <taxon>Phlebotomus</taxon>
        <taxon>Phlebotomus</taxon>
    </lineage>
</organism>
<comment type="function">
    <text evidence="5">Catalyzes the exchange of an acyl for a long-chain alkyl group and the formation of the ether bond in the biosynthesis of ether phospholipids.</text>
</comment>
<keyword evidence="5" id="KW-0444">Lipid biosynthesis</keyword>
<dbReference type="SUPFAM" id="SSF55103">
    <property type="entry name" value="FAD-linked oxidases, C-terminal domain"/>
    <property type="match status" value="1"/>
</dbReference>
<dbReference type="GO" id="GO:0050660">
    <property type="term" value="F:flavin adenine dinucleotide binding"/>
    <property type="evidence" value="ECO:0007669"/>
    <property type="project" value="InterPro"/>
</dbReference>
<evidence type="ECO:0000256" key="1">
    <source>
        <dbReference type="ARBA" id="ARBA00004670"/>
    </source>
</evidence>
<comment type="subcellular location">
    <subcellularLocation>
        <location evidence="5">Peroxisome</location>
    </subcellularLocation>
</comment>
<keyword evidence="4 5" id="KW-0274">FAD</keyword>
<name>A0A1B0EYT3_PHLPP</name>
<dbReference type="Gene3D" id="3.30.70.3450">
    <property type="match status" value="1"/>
</dbReference>
<dbReference type="GO" id="GO:0008610">
    <property type="term" value="P:lipid biosynthetic process"/>
    <property type="evidence" value="ECO:0007669"/>
    <property type="project" value="InterPro"/>
</dbReference>
<dbReference type="InterPro" id="IPR008042">
    <property type="entry name" value="Retrotrans_Pao"/>
</dbReference>
<reference evidence="7" key="1">
    <citation type="submission" date="2022-08" db="UniProtKB">
        <authorList>
            <consortium name="EnsemblMetazoa"/>
        </authorList>
    </citation>
    <scope>IDENTIFICATION</scope>
    <source>
        <strain evidence="7">Israel</strain>
    </source>
</reference>
<dbReference type="InterPro" id="IPR016164">
    <property type="entry name" value="FAD-linked_Oxase-like_C"/>
</dbReference>
<dbReference type="Proteomes" id="UP000092462">
    <property type="component" value="Unassembled WGS sequence"/>
</dbReference>
<comment type="similarity">
    <text evidence="5">Belongs to the FAD-binding oxidoreductase/transferase type 4 family.</text>
</comment>
<feature type="domain" description="FAD-binding oxidoreductase/transferase type 4 C-terminal" evidence="6">
    <location>
        <begin position="2"/>
        <end position="92"/>
    </location>
</feature>
<keyword evidence="8" id="KW-1185">Reference proteome</keyword>
<dbReference type="EMBL" id="AJVK01035424">
    <property type="status" value="NOT_ANNOTATED_CDS"/>
    <property type="molecule type" value="Genomic_DNA"/>
</dbReference>
<dbReference type="GO" id="GO:0005777">
    <property type="term" value="C:peroxisome"/>
    <property type="evidence" value="ECO:0007669"/>
    <property type="project" value="UniProtKB-SubCell"/>
</dbReference>
<sequence>MREVAKRRCQPASIRLIDNEQFQFGQALKPEGSFLSGFVEKLKKMYLFGWKGFDIEKICVTTLLFEGEVNDVNTQEKLIYEIAKRFGGIPAGAQNGERGYVLTFVIAYIRIEAKYLHLNDTDTLKTLGIGWHPHTDHFQYKVKIPSPGKLTKRKLLSDLAFIFDPVGWIGPVVLRAKLIMQRAWKCQDNEKEKQKTERKLHWDTVLPMGIQKDWTDFIKMLPEIEKIKIPRYSMYSQYCVNTRTGQT</sequence>
<dbReference type="InterPro" id="IPR004113">
    <property type="entry name" value="FAD-bd_oxidored_4_C"/>
</dbReference>
<evidence type="ECO:0000313" key="8">
    <source>
        <dbReference type="Proteomes" id="UP000092462"/>
    </source>
</evidence>
<evidence type="ECO:0000313" key="7">
    <source>
        <dbReference type="EnsemblMetazoa" id="PPAI008724-PA"/>
    </source>
</evidence>
<keyword evidence="5" id="KW-0808">Transferase</keyword>
<dbReference type="EnsemblMetazoa" id="PPAI008724-RA">
    <property type="protein sequence ID" value="PPAI008724-PA"/>
    <property type="gene ID" value="PPAI008724"/>
</dbReference>
<evidence type="ECO:0000256" key="2">
    <source>
        <dbReference type="ARBA" id="ARBA00012385"/>
    </source>
</evidence>
<evidence type="ECO:0000256" key="4">
    <source>
        <dbReference type="ARBA" id="ARBA00022827"/>
    </source>
</evidence>
<dbReference type="EC" id="2.5.1.26" evidence="2 5"/>
<evidence type="ECO:0000256" key="5">
    <source>
        <dbReference type="RuleBase" id="RU363113"/>
    </source>
</evidence>
<dbReference type="AlphaFoldDB" id="A0A1B0EYT3"/>
<keyword evidence="3 5" id="KW-0285">Flavoprotein</keyword>
<comment type="catalytic activity">
    <reaction evidence="5">
        <text>a long chain fatty alcohol + a 1-acylglycerone 3-phosphate = a 1-O-alkylglycerone 3-phosphate + a long-chain fatty acid + H(+)</text>
        <dbReference type="Rhea" id="RHEA:36171"/>
        <dbReference type="ChEBI" id="CHEBI:15378"/>
        <dbReference type="ChEBI" id="CHEBI:17135"/>
        <dbReference type="ChEBI" id="CHEBI:57534"/>
        <dbReference type="ChEBI" id="CHEBI:57560"/>
        <dbReference type="ChEBI" id="CHEBI:73315"/>
        <dbReference type="EC" id="2.5.1.26"/>
    </reaction>
</comment>
<dbReference type="Pfam" id="PF02913">
    <property type="entry name" value="FAD-oxidase_C"/>
    <property type="match status" value="1"/>
</dbReference>
<dbReference type="VEuPathDB" id="VectorBase:PPAI008724"/>
<proteinExistence type="inferred from homology"/>
<comment type="cofactor">
    <cofactor evidence="5">
        <name>FAD</name>
        <dbReference type="ChEBI" id="CHEBI:57692"/>
    </cofactor>
</comment>
<evidence type="ECO:0000259" key="6">
    <source>
        <dbReference type="Pfam" id="PF02913"/>
    </source>
</evidence>
<keyword evidence="5" id="KW-0576">Peroxisome</keyword>
<dbReference type="EMBL" id="AJVK01035423">
    <property type="status" value="NOT_ANNOTATED_CDS"/>
    <property type="molecule type" value="Genomic_DNA"/>
</dbReference>
<comment type="subunit">
    <text evidence="5">Homodimer.</text>
</comment>
<dbReference type="PANTHER" id="PTHR46568:SF1">
    <property type="entry name" value="ALKYLDIHYDROXYACETONEPHOSPHATE SYNTHASE, PEROXISOMAL"/>
    <property type="match status" value="1"/>
</dbReference>
<accession>A0A1B0EYT3</accession>
<keyword evidence="5" id="KW-0443">Lipid metabolism</keyword>
<evidence type="ECO:0000256" key="3">
    <source>
        <dbReference type="ARBA" id="ARBA00022630"/>
    </source>
</evidence>
<dbReference type="PANTHER" id="PTHR46568">
    <property type="entry name" value="ALKYLDIHYDROXYACETONEPHOSPHATE SYNTHASE, PEROXISOMAL"/>
    <property type="match status" value="1"/>
</dbReference>
<dbReference type="GO" id="GO:0008609">
    <property type="term" value="F:alkylglycerone-phosphate synthase activity"/>
    <property type="evidence" value="ECO:0007669"/>
    <property type="project" value="UniProtKB-EC"/>
</dbReference>
<comment type="pathway">
    <text evidence="1 5">Glycerolipid metabolism; ether lipid biosynthesis.</text>
</comment>
<dbReference type="VEuPathDB" id="VectorBase:PPAPM1_008308"/>
<dbReference type="VEuPathDB" id="VectorBase:PPAPM1_007890"/>
<protein>
    <recommendedName>
        <fullName evidence="2 5">Alkylglycerone-phosphate synthase</fullName>
        <shortName evidence="5">Alkyl-DHAP synthase</shortName>
        <ecNumber evidence="2 5">2.5.1.26</ecNumber>
    </recommendedName>
</protein>
<dbReference type="InterPro" id="IPR025650">
    <property type="entry name" value="Alkyl-DHAP_Synthase"/>
</dbReference>